<dbReference type="Pfam" id="PF00648">
    <property type="entry name" value="Peptidase_C2"/>
    <property type="match status" value="1"/>
</dbReference>
<dbReference type="InterPro" id="IPR022684">
    <property type="entry name" value="Calpain_cysteine_protease"/>
</dbReference>
<dbReference type="GO" id="GO:0006508">
    <property type="term" value="P:proteolysis"/>
    <property type="evidence" value="ECO:0007669"/>
    <property type="project" value="UniProtKB-KW"/>
</dbReference>
<gene>
    <name evidence="8" type="ORF">CQW23_29210</name>
</gene>
<comment type="similarity">
    <text evidence="1">Belongs to the peptidase C2 family.</text>
</comment>
<dbReference type="PROSITE" id="PS50203">
    <property type="entry name" value="CALPAIN_CAT"/>
    <property type="match status" value="1"/>
</dbReference>
<comment type="caution">
    <text evidence="8">The sequence shown here is derived from an EMBL/GenBank/DDBJ whole genome shotgun (WGS) entry which is preliminary data.</text>
</comment>
<name>A0A2G2VIT3_CAPBA</name>
<dbReference type="AlphaFoldDB" id="A0A2G2VIT3"/>
<dbReference type="SUPFAM" id="SSF54001">
    <property type="entry name" value="Cysteine proteinases"/>
    <property type="match status" value="1"/>
</dbReference>
<evidence type="ECO:0000313" key="8">
    <source>
        <dbReference type="EMBL" id="PHT32873.1"/>
    </source>
</evidence>
<evidence type="ECO:0000256" key="4">
    <source>
        <dbReference type="ARBA" id="ARBA00022807"/>
    </source>
</evidence>
<dbReference type="OrthoDB" id="424753at2759"/>
<sequence>MDPDNPPSKLQVVSEWMRPTDIAKEKHLDDWIPCESPGKPAFATSRKGNEMWVSLLEKAYAKLHGSYEALEGGLVQDALVDLTGGAGEEIDMRSAEAQIDLASVRLWSQLLRFKQKGFLLGSGSPSSTDVHIFSSGIVQGHAYSILQVEIVTPRISGYNIDHDSNALIIPKP</sequence>
<dbReference type="SMART" id="SM00230">
    <property type="entry name" value="CysPc"/>
    <property type="match status" value="1"/>
</dbReference>
<dbReference type="PANTHER" id="PTHR10183">
    <property type="entry name" value="CALPAIN"/>
    <property type="match status" value="1"/>
</dbReference>
<evidence type="ECO:0000256" key="2">
    <source>
        <dbReference type="ARBA" id="ARBA00022670"/>
    </source>
</evidence>
<evidence type="ECO:0000259" key="7">
    <source>
        <dbReference type="PROSITE" id="PS50203"/>
    </source>
</evidence>
<proteinExistence type="inferred from homology"/>
<dbReference type="GO" id="GO:0004198">
    <property type="term" value="F:calcium-dependent cysteine-type endopeptidase activity"/>
    <property type="evidence" value="ECO:0007669"/>
    <property type="project" value="InterPro"/>
</dbReference>
<feature type="active site" evidence="5">
    <location>
        <position position="141"/>
    </location>
</feature>
<dbReference type="PRINTS" id="PR00704">
    <property type="entry name" value="CALPAIN"/>
</dbReference>
<reference evidence="8 9" key="1">
    <citation type="journal article" date="2017" name="Genome Biol.">
        <title>New reference genome sequences of hot pepper reveal the massive evolution of plant disease-resistance genes by retroduplication.</title>
        <authorList>
            <person name="Kim S."/>
            <person name="Park J."/>
            <person name="Yeom S.I."/>
            <person name="Kim Y.M."/>
            <person name="Seo E."/>
            <person name="Kim K.T."/>
            <person name="Kim M.S."/>
            <person name="Lee J.M."/>
            <person name="Cheong K."/>
            <person name="Shin H.S."/>
            <person name="Kim S.B."/>
            <person name="Han K."/>
            <person name="Lee J."/>
            <person name="Park M."/>
            <person name="Lee H.A."/>
            <person name="Lee H.Y."/>
            <person name="Lee Y."/>
            <person name="Oh S."/>
            <person name="Lee J.H."/>
            <person name="Choi E."/>
            <person name="Choi E."/>
            <person name="Lee S.E."/>
            <person name="Jeon J."/>
            <person name="Kim H."/>
            <person name="Choi G."/>
            <person name="Song H."/>
            <person name="Lee J."/>
            <person name="Lee S.C."/>
            <person name="Kwon J.K."/>
            <person name="Lee H.Y."/>
            <person name="Koo N."/>
            <person name="Hong Y."/>
            <person name="Kim R.W."/>
            <person name="Kang W.H."/>
            <person name="Huh J.H."/>
            <person name="Kang B.C."/>
            <person name="Yang T.J."/>
            <person name="Lee Y.H."/>
            <person name="Bennetzen J.L."/>
            <person name="Choi D."/>
        </authorList>
    </citation>
    <scope>NUCLEOTIDE SEQUENCE [LARGE SCALE GENOMIC DNA]</scope>
    <source>
        <strain evidence="9">cv. PBC81</strain>
    </source>
</reference>
<keyword evidence="2 8" id="KW-0645">Protease</keyword>
<feature type="domain" description="Calpain catalytic" evidence="7">
    <location>
        <begin position="28"/>
        <end position="172"/>
    </location>
</feature>
<reference evidence="9" key="2">
    <citation type="journal article" date="2017" name="J. Anim. Genet.">
        <title>Multiple reference genome sequences of hot pepper reveal the massive evolution of plant disease resistance genes by retroduplication.</title>
        <authorList>
            <person name="Kim S."/>
            <person name="Park J."/>
            <person name="Yeom S.-I."/>
            <person name="Kim Y.-M."/>
            <person name="Seo E."/>
            <person name="Kim K.-T."/>
            <person name="Kim M.-S."/>
            <person name="Lee J.M."/>
            <person name="Cheong K."/>
            <person name="Shin H.-S."/>
            <person name="Kim S.-B."/>
            <person name="Han K."/>
            <person name="Lee J."/>
            <person name="Park M."/>
            <person name="Lee H.-A."/>
            <person name="Lee H.-Y."/>
            <person name="Lee Y."/>
            <person name="Oh S."/>
            <person name="Lee J.H."/>
            <person name="Choi E."/>
            <person name="Choi E."/>
            <person name="Lee S.E."/>
            <person name="Jeon J."/>
            <person name="Kim H."/>
            <person name="Choi G."/>
            <person name="Song H."/>
            <person name="Lee J."/>
            <person name="Lee S.-C."/>
            <person name="Kwon J.-K."/>
            <person name="Lee H.-Y."/>
            <person name="Koo N."/>
            <person name="Hong Y."/>
            <person name="Kim R.W."/>
            <person name="Kang W.-H."/>
            <person name="Huh J.H."/>
            <person name="Kang B.-C."/>
            <person name="Yang T.-J."/>
            <person name="Lee Y.-H."/>
            <person name="Bennetzen J.L."/>
            <person name="Choi D."/>
        </authorList>
    </citation>
    <scope>NUCLEOTIDE SEQUENCE [LARGE SCALE GENOMIC DNA]</scope>
    <source>
        <strain evidence="9">cv. PBC81</strain>
    </source>
</reference>
<keyword evidence="3" id="KW-0378">Hydrolase</keyword>
<dbReference type="InterPro" id="IPR001300">
    <property type="entry name" value="Peptidase_C2_calpain_cat"/>
</dbReference>
<dbReference type="PANTHER" id="PTHR10183:SF379">
    <property type="entry name" value="CALPAIN-5"/>
    <property type="match status" value="1"/>
</dbReference>
<comment type="caution">
    <text evidence="6">Lacks conserved residue(s) required for the propagation of feature annotation.</text>
</comment>
<accession>A0A2G2VIT3</accession>
<evidence type="ECO:0000256" key="3">
    <source>
        <dbReference type="ARBA" id="ARBA00022801"/>
    </source>
</evidence>
<dbReference type="Proteomes" id="UP000224567">
    <property type="component" value="Unassembled WGS sequence"/>
</dbReference>
<dbReference type="Gene3D" id="3.90.70.10">
    <property type="entry name" value="Cysteine proteinases"/>
    <property type="match status" value="1"/>
</dbReference>
<dbReference type="InterPro" id="IPR038765">
    <property type="entry name" value="Papain-like_cys_pep_sf"/>
</dbReference>
<dbReference type="EMBL" id="MLFT02000012">
    <property type="protein sequence ID" value="PHT32873.1"/>
    <property type="molecule type" value="Genomic_DNA"/>
</dbReference>
<protein>
    <submittedName>
        <fullName evidence="8">Calpain-type cysteine protease DEK1</fullName>
    </submittedName>
</protein>
<organism evidence="8 9">
    <name type="scientific">Capsicum baccatum</name>
    <name type="common">Peruvian pepper</name>
    <dbReference type="NCBI Taxonomy" id="33114"/>
    <lineage>
        <taxon>Eukaryota</taxon>
        <taxon>Viridiplantae</taxon>
        <taxon>Streptophyta</taxon>
        <taxon>Embryophyta</taxon>
        <taxon>Tracheophyta</taxon>
        <taxon>Spermatophyta</taxon>
        <taxon>Magnoliopsida</taxon>
        <taxon>eudicotyledons</taxon>
        <taxon>Gunneridae</taxon>
        <taxon>Pentapetalae</taxon>
        <taxon>asterids</taxon>
        <taxon>lamiids</taxon>
        <taxon>Solanales</taxon>
        <taxon>Solanaceae</taxon>
        <taxon>Solanoideae</taxon>
        <taxon>Capsiceae</taxon>
        <taxon>Capsicum</taxon>
    </lineage>
</organism>
<keyword evidence="9" id="KW-1185">Reference proteome</keyword>
<evidence type="ECO:0000313" key="9">
    <source>
        <dbReference type="Proteomes" id="UP000224567"/>
    </source>
</evidence>
<keyword evidence="4" id="KW-0788">Thiol protease</keyword>
<evidence type="ECO:0000256" key="6">
    <source>
        <dbReference type="PROSITE-ProRule" id="PRU00239"/>
    </source>
</evidence>
<evidence type="ECO:0000256" key="5">
    <source>
        <dbReference type="PIRSR" id="PIRSR622684-1"/>
    </source>
</evidence>
<evidence type="ECO:0000256" key="1">
    <source>
        <dbReference type="ARBA" id="ARBA00007623"/>
    </source>
</evidence>